<dbReference type="Pfam" id="PF12796">
    <property type="entry name" value="Ank_2"/>
    <property type="match status" value="1"/>
</dbReference>
<keyword evidence="11" id="KW-0489">Methyltransferase</keyword>
<evidence type="ECO:0000256" key="8">
    <source>
        <dbReference type="SAM" id="MobiDB-lite"/>
    </source>
</evidence>
<evidence type="ECO:0000256" key="3">
    <source>
        <dbReference type="ARBA" id="ARBA00022771"/>
    </source>
</evidence>
<reference evidence="11 12" key="1">
    <citation type="submission" date="2016-03" db="EMBL/GenBank/DDBJ databases">
        <title>Choanephora cucurbitarum.</title>
        <authorList>
            <person name="Min B."/>
            <person name="Park H."/>
            <person name="Park J.-H."/>
            <person name="Shin H.-D."/>
            <person name="Choi I.-G."/>
        </authorList>
    </citation>
    <scope>NUCLEOTIDE SEQUENCE [LARGE SCALE GENOMIC DNA]</scope>
    <source>
        <strain evidence="11 12">KUS-F28377</strain>
    </source>
</reference>
<proteinExistence type="predicted"/>
<accession>A0A1C7NH70</accession>
<dbReference type="Pfam" id="PF01363">
    <property type="entry name" value="FYVE"/>
    <property type="match status" value="1"/>
</dbReference>
<name>A0A1C7NH70_9FUNG</name>
<feature type="repeat" description="ANK" evidence="6">
    <location>
        <begin position="145"/>
        <end position="177"/>
    </location>
</feature>
<feature type="repeat" description="ANK" evidence="6">
    <location>
        <begin position="78"/>
        <end position="110"/>
    </location>
</feature>
<dbReference type="InterPro" id="IPR011011">
    <property type="entry name" value="Znf_FYVE_PHD"/>
</dbReference>
<dbReference type="InterPro" id="IPR013083">
    <property type="entry name" value="Znf_RING/FYVE/PHD"/>
</dbReference>
<evidence type="ECO:0000313" key="12">
    <source>
        <dbReference type="Proteomes" id="UP000093000"/>
    </source>
</evidence>
<dbReference type="InterPro" id="IPR001841">
    <property type="entry name" value="Znf_RING"/>
</dbReference>
<comment type="caution">
    <text evidence="11">The sequence shown here is derived from an EMBL/GenBank/DDBJ whole genome shotgun (WGS) entry which is preliminary data.</text>
</comment>
<dbReference type="PROSITE" id="PS50297">
    <property type="entry name" value="ANK_REP_REGION"/>
    <property type="match status" value="3"/>
</dbReference>
<keyword evidence="11" id="KW-0808">Transferase</keyword>
<keyword evidence="5 6" id="KW-0040">ANK repeat</keyword>
<dbReference type="SMART" id="SM00248">
    <property type="entry name" value="ANK"/>
    <property type="match status" value="5"/>
</dbReference>
<evidence type="ECO:0000256" key="1">
    <source>
        <dbReference type="ARBA" id="ARBA00022723"/>
    </source>
</evidence>
<dbReference type="PROSITE" id="PS50178">
    <property type="entry name" value="ZF_FYVE"/>
    <property type="match status" value="1"/>
</dbReference>
<dbReference type="PROSITE" id="PS50089">
    <property type="entry name" value="ZF_RING_2"/>
    <property type="match status" value="1"/>
</dbReference>
<gene>
    <name evidence="11" type="primary">Ehmt2</name>
    <name evidence="11" type="ORF">A0J61_03611</name>
</gene>
<feature type="domain" description="FYVE-type" evidence="10">
    <location>
        <begin position="377"/>
        <end position="448"/>
    </location>
</feature>
<evidence type="ECO:0000256" key="7">
    <source>
        <dbReference type="PROSITE-ProRule" id="PRU00175"/>
    </source>
</evidence>
<organism evidence="11 12">
    <name type="scientific">Choanephora cucurbitarum</name>
    <dbReference type="NCBI Taxonomy" id="101091"/>
    <lineage>
        <taxon>Eukaryota</taxon>
        <taxon>Fungi</taxon>
        <taxon>Fungi incertae sedis</taxon>
        <taxon>Mucoromycota</taxon>
        <taxon>Mucoromycotina</taxon>
        <taxon>Mucoromycetes</taxon>
        <taxon>Mucorales</taxon>
        <taxon>Mucorineae</taxon>
        <taxon>Choanephoraceae</taxon>
        <taxon>Choanephoroideae</taxon>
        <taxon>Choanephora</taxon>
    </lineage>
</organism>
<dbReference type="Gene3D" id="1.25.40.20">
    <property type="entry name" value="Ankyrin repeat-containing domain"/>
    <property type="match status" value="1"/>
</dbReference>
<dbReference type="AlphaFoldDB" id="A0A1C7NH70"/>
<dbReference type="SUPFAM" id="SSF57903">
    <property type="entry name" value="FYVE/PHD zinc finger"/>
    <property type="match status" value="1"/>
</dbReference>
<evidence type="ECO:0000256" key="5">
    <source>
        <dbReference type="ARBA" id="ARBA00023043"/>
    </source>
</evidence>
<dbReference type="Proteomes" id="UP000093000">
    <property type="component" value="Unassembled WGS sequence"/>
</dbReference>
<dbReference type="InterPro" id="IPR036770">
    <property type="entry name" value="Ankyrin_rpt-contain_sf"/>
</dbReference>
<dbReference type="GO" id="GO:0008168">
    <property type="term" value="F:methyltransferase activity"/>
    <property type="evidence" value="ECO:0007669"/>
    <property type="project" value="UniProtKB-KW"/>
</dbReference>
<dbReference type="Gene3D" id="3.30.40.10">
    <property type="entry name" value="Zinc/RING finger domain, C3HC4 (zinc finger)"/>
    <property type="match status" value="2"/>
</dbReference>
<dbReference type="InParanoid" id="A0A1C7NH70"/>
<protein>
    <submittedName>
        <fullName evidence="11">Histone-lysine N-methyltransferase EHMT2</fullName>
    </submittedName>
</protein>
<dbReference type="STRING" id="101091.A0A1C7NH70"/>
<dbReference type="Pfam" id="PF13639">
    <property type="entry name" value="zf-RING_2"/>
    <property type="match status" value="1"/>
</dbReference>
<sequence>MTTALNTYNQSRFSIHTSVANGQLYLVQRLIAEGCDPNMPHTTTGLRPIHFAASRGHLELVKYLVHTSSCEIDAMDKEEETALLKAAYANHYDVVHYLITQGANYVHQDRDGWSALHNACSCGNLEMVKLLCQQPQTDVNVTSQQGHTPLMNAASKGYVDIVIWLLKQNASVSIKNRFDETAYDVAAAAHEAYLCHLLDPEHAIDRHVTIPVMLIEQLDYPRHLAYLSFGETRARVSYLRENERIEGKSKVELPNPSWFWLTDWTVDHTFPRTDPEGWSYYDAAHDSWTEHRPDPFCLRQRRWIRIMKKATAWITPPDRQPEEEPIVPDPVDKKRRESRPTVNREVVTRSVMVGCTSLPRPLLQQLATDHLTNWERNDQVLNCRRCHRFFYLLVRRHHCRKCGQIVCDRCSMNRMLLSNEEIVRPPHRHQVEMDEPQRICDDCAEQAVIENSKKKHQKRTSRMIECPVCDRSLLEDSALEQEQHVQSCLAKGASSTMRYVVYRLNLNSTLIGQECVICFEEFRLDDTLMRLNCMCSYHHHCIHAWFSKGKECPVHSQQ</sequence>
<dbReference type="SMART" id="SM00184">
    <property type="entry name" value="RING"/>
    <property type="match status" value="1"/>
</dbReference>
<dbReference type="InterPro" id="IPR000306">
    <property type="entry name" value="Znf_FYVE"/>
</dbReference>
<dbReference type="InterPro" id="IPR002110">
    <property type="entry name" value="Ankyrin_rpt"/>
</dbReference>
<keyword evidence="4" id="KW-0862">Zinc</keyword>
<dbReference type="Pfam" id="PF13857">
    <property type="entry name" value="Ank_5"/>
    <property type="match status" value="1"/>
</dbReference>
<keyword evidence="1" id="KW-0479">Metal-binding</keyword>
<feature type="region of interest" description="Disordered" evidence="8">
    <location>
        <begin position="317"/>
        <end position="341"/>
    </location>
</feature>
<evidence type="ECO:0000256" key="6">
    <source>
        <dbReference type="PROSITE-ProRule" id="PRU00023"/>
    </source>
</evidence>
<dbReference type="SMART" id="SM00064">
    <property type="entry name" value="FYVE"/>
    <property type="match status" value="1"/>
</dbReference>
<feature type="domain" description="RING-type" evidence="9">
    <location>
        <begin position="515"/>
        <end position="556"/>
    </location>
</feature>
<feature type="repeat" description="ANK" evidence="6">
    <location>
        <begin position="44"/>
        <end position="65"/>
    </location>
</feature>
<dbReference type="CDD" id="cd16489">
    <property type="entry name" value="mRING-CH-C4HC2H_ZNRF"/>
    <property type="match status" value="1"/>
</dbReference>
<evidence type="ECO:0000313" key="11">
    <source>
        <dbReference type="EMBL" id="OBZ88340.1"/>
    </source>
</evidence>
<feature type="compositionally biased region" description="Basic and acidic residues" evidence="8">
    <location>
        <begin position="330"/>
        <end position="339"/>
    </location>
</feature>
<keyword evidence="3 7" id="KW-0863">Zinc-finger</keyword>
<evidence type="ECO:0000259" key="9">
    <source>
        <dbReference type="PROSITE" id="PS50089"/>
    </source>
</evidence>
<keyword evidence="2" id="KW-0677">Repeat</keyword>
<dbReference type="EMBL" id="LUGH01000158">
    <property type="protein sequence ID" value="OBZ88340.1"/>
    <property type="molecule type" value="Genomic_DNA"/>
</dbReference>
<dbReference type="SUPFAM" id="SSF48403">
    <property type="entry name" value="Ankyrin repeat"/>
    <property type="match status" value="1"/>
</dbReference>
<keyword evidence="12" id="KW-1185">Reference proteome</keyword>
<dbReference type="PANTHER" id="PTHR24198:SF165">
    <property type="entry name" value="ANKYRIN REPEAT-CONTAINING PROTEIN-RELATED"/>
    <property type="match status" value="1"/>
</dbReference>
<dbReference type="GO" id="GO:0032259">
    <property type="term" value="P:methylation"/>
    <property type="evidence" value="ECO:0007669"/>
    <property type="project" value="UniProtKB-KW"/>
</dbReference>
<dbReference type="GO" id="GO:0008270">
    <property type="term" value="F:zinc ion binding"/>
    <property type="evidence" value="ECO:0007669"/>
    <property type="project" value="UniProtKB-KW"/>
</dbReference>
<dbReference type="PANTHER" id="PTHR24198">
    <property type="entry name" value="ANKYRIN REPEAT AND PROTEIN KINASE DOMAIN-CONTAINING PROTEIN"/>
    <property type="match status" value="1"/>
</dbReference>
<dbReference type="InterPro" id="IPR017455">
    <property type="entry name" value="Znf_FYVE-rel"/>
</dbReference>
<evidence type="ECO:0000256" key="4">
    <source>
        <dbReference type="ARBA" id="ARBA00022833"/>
    </source>
</evidence>
<evidence type="ECO:0000259" key="10">
    <source>
        <dbReference type="PROSITE" id="PS50178"/>
    </source>
</evidence>
<evidence type="ECO:0000256" key="2">
    <source>
        <dbReference type="ARBA" id="ARBA00022737"/>
    </source>
</evidence>
<dbReference type="PROSITE" id="PS50088">
    <property type="entry name" value="ANK_REPEAT"/>
    <property type="match status" value="3"/>
</dbReference>
<dbReference type="SUPFAM" id="SSF57850">
    <property type="entry name" value="RING/U-box"/>
    <property type="match status" value="1"/>
</dbReference>
<dbReference type="OrthoDB" id="10057496at2759"/>